<dbReference type="EMBL" id="MU843068">
    <property type="protein sequence ID" value="KAK2021974.1"/>
    <property type="molecule type" value="Genomic_DNA"/>
</dbReference>
<dbReference type="Proteomes" id="UP001232148">
    <property type="component" value="Unassembled WGS sequence"/>
</dbReference>
<keyword evidence="1" id="KW-0732">Signal</keyword>
<comment type="caution">
    <text evidence="2">The sequence shown here is derived from an EMBL/GenBank/DDBJ whole genome shotgun (WGS) entry which is preliminary data.</text>
</comment>
<dbReference type="AlphaFoldDB" id="A0AAD9LUW0"/>
<name>A0AAD9LUW0_9PEZI</name>
<gene>
    <name evidence="2" type="ORF">LX32DRAFT_221442</name>
</gene>
<proteinExistence type="predicted"/>
<accession>A0AAD9LUW0</accession>
<feature type="chain" id="PRO_5042280366" evidence="1">
    <location>
        <begin position="28"/>
        <end position="172"/>
    </location>
</feature>
<sequence length="172" mass="18362">MATAHLFRVPFLAALSLTLSLAPSGRQMRPPCPIVWNGGQATYQTRQNAPSAQVTVSTPFQLELSKSDRSAVSARTSCLVCVCDTARHKDEVGPFLASEPTAGSGDNADAAALDNWGAEEEGGLYRTSLLGFFCMRFALLMPCHATATPQRGRRLACRRLTGMAIPESGSSE</sequence>
<evidence type="ECO:0000313" key="2">
    <source>
        <dbReference type="EMBL" id="KAK2021974.1"/>
    </source>
</evidence>
<organism evidence="2 3">
    <name type="scientific">Colletotrichum zoysiae</name>
    <dbReference type="NCBI Taxonomy" id="1216348"/>
    <lineage>
        <taxon>Eukaryota</taxon>
        <taxon>Fungi</taxon>
        <taxon>Dikarya</taxon>
        <taxon>Ascomycota</taxon>
        <taxon>Pezizomycotina</taxon>
        <taxon>Sordariomycetes</taxon>
        <taxon>Hypocreomycetidae</taxon>
        <taxon>Glomerellales</taxon>
        <taxon>Glomerellaceae</taxon>
        <taxon>Colletotrichum</taxon>
        <taxon>Colletotrichum graminicola species complex</taxon>
    </lineage>
</organism>
<keyword evidence="3" id="KW-1185">Reference proteome</keyword>
<reference evidence="2" key="1">
    <citation type="submission" date="2021-06" db="EMBL/GenBank/DDBJ databases">
        <title>Comparative genomics, transcriptomics and evolutionary studies reveal genomic signatures of adaptation to plant cell wall in hemibiotrophic fungi.</title>
        <authorList>
            <consortium name="DOE Joint Genome Institute"/>
            <person name="Baroncelli R."/>
            <person name="Diaz J.F."/>
            <person name="Benocci T."/>
            <person name="Peng M."/>
            <person name="Battaglia E."/>
            <person name="Haridas S."/>
            <person name="Andreopoulos W."/>
            <person name="Labutti K."/>
            <person name="Pangilinan J."/>
            <person name="Floch G.L."/>
            <person name="Makela M.R."/>
            <person name="Henrissat B."/>
            <person name="Grigoriev I.V."/>
            <person name="Crouch J.A."/>
            <person name="De Vries R.P."/>
            <person name="Sukno S.A."/>
            <person name="Thon M.R."/>
        </authorList>
    </citation>
    <scope>NUCLEOTIDE SEQUENCE</scope>
    <source>
        <strain evidence="2">MAFF235873</strain>
    </source>
</reference>
<evidence type="ECO:0000256" key="1">
    <source>
        <dbReference type="SAM" id="SignalP"/>
    </source>
</evidence>
<protein>
    <submittedName>
        <fullName evidence="2">Uncharacterized protein</fullName>
    </submittedName>
</protein>
<feature type="signal peptide" evidence="1">
    <location>
        <begin position="1"/>
        <end position="27"/>
    </location>
</feature>
<evidence type="ECO:0000313" key="3">
    <source>
        <dbReference type="Proteomes" id="UP001232148"/>
    </source>
</evidence>